<evidence type="ECO:0000256" key="2">
    <source>
        <dbReference type="ARBA" id="ARBA00006757"/>
    </source>
</evidence>
<reference evidence="9" key="1">
    <citation type="journal article" date="2017" name="Nat. Microbiol.">
        <title>Global analysis of biosynthetic gene clusters reveals vast potential of secondary metabolite production in Penicillium species.</title>
        <authorList>
            <person name="Nielsen J.C."/>
            <person name="Grijseels S."/>
            <person name="Prigent S."/>
            <person name="Ji B."/>
            <person name="Dainat J."/>
            <person name="Nielsen K.F."/>
            <person name="Frisvad J.C."/>
            <person name="Workman M."/>
            <person name="Nielsen J."/>
        </authorList>
    </citation>
    <scope>NUCLEOTIDE SEQUENCE [LARGE SCALE GENOMIC DNA]</scope>
    <source>
        <strain evidence="9">IBT 31811</strain>
    </source>
</reference>
<dbReference type="OrthoDB" id="5294024at2759"/>
<dbReference type="Pfam" id="PF25129">
    <property type="entry name" value="Pyr4-TMTC"/>
    <property type="match status" value="1"/>
</dbReference>
<keyword evidence="3 7" id="KW-0812">Transmembrane</keyword>
<feature type="transmembrane region" description="Helical" evidence="7">
    <location>
        <begin position="74"/>
        <end position="95"/>
    </location>
</feature>
<keyword evidence="6" id="KW-0456">Lyase</keyword>
<dbReference type="InterPro" id="IPR039020">
    <property type="entry name" value="PaxB-like"/>
</dbReference>
<feature type="transmembrane region" description="Helical" evidence="7">
    <location>
        <begin position="205"/>
        <end position="227"/>
    </location>
</feature>
<evidence type="ECO:0000313" key="8">
    <source>
        <dbReference type="EMBL" id="OQD79323.1"/>
    </source>
</evidence>
<comment type="caution">
    <text evidence="8">The sequence shown here is derived from an EMBL/GenBank/DDBJ whole genome shotgun (WGS) entry which is preliminary data.</text>
</comment>
<dbReference type="PANTHER" id="PTHR42038">
    <property type="match status" value="1"/>
</dbReference>
<proteinExistence type="inferred from homology"/>
<evidence type="ECO:0000256" key="6">
    <source>
        <dbReference type="ARBA" id="ARBA00023239"/>
    </source>
</evidence>
<dbReference type="EMBL" id="MDYN01000054">
    <property type="protein sequence ID" value="OQD79323.1"/>
    <property type="molecule type" value="Genomic_DNA"/>
</dbReference>
<dbReference type="PANTHER" id="PTHR42038:SF2">
    <property type="entry name" value="TERPENE CYCLASE AUSL"/>
    <property type="match status" value="1"/>
</dbReference>
<dbReference type="Proteomes" id="UP000191672">
    <property type="component" value="Unassembled WGS sequence"/>
</dbReference>
<dbReference type="GO" id="GO:0016829">
    <property type="term" value="F:lyase activity"/>
    <property type="evidence" value="ECO:0007669"/>
    <property type="project" value="UniProtKB-KW"/>
</dbReference>
<feature type="transmembrane region" description="Helical" evidence="7">
    <location>
        <begin position="173"/>
        <end position="193"/>
    </location>
</feature>
<evidence type="ECO:0000313" key="9">
    <source>
        <dbReference type="Proteomes" id="UP000191672"/>
    </source>
</evidence>
<evidence type="ECO:0000256" key="4">
    <source>
        <dbReference type="ARBA" id="ARBA00022989"/>
    </source>
</evidence>
<keyword evidence="5 7" id="KW-0472">Membrane</keyword>
<dbReference type="AlphaFoldDB" id="A0A1V6PQU3"/>
<evidence type="ECO:0000256" key="1">
    <source>
        <dbReference type="ARBA" id="ARBA00004141"/>
    </source>
</evidence>
<comment type="similarity">
    <text evidence="2">Belongs to the paxB family.</text>
</comment>
<gene>
    <name evidence="8" type="ORF">PENANT_c054G00966</name>
</gene>
<keyword evidence="4 7" id="KW-1133">Transmembrane helix</keyword>
<feature type="transmembrane region" description="Helical" evidence="7">
    <location>
        <begin position="138"/>
        <end position="161"/>
    </location>
</feature>
<keyword evidence="9" id="KW-1185">Reference proteome</keyword>
<evidence type="ECO:0000256" key="7">
    <source>
        <dbReference type="SAM" id="Phobius"/>
    </source>
</evidence>
<feature type="transmembrane region" description="Helical" evidence="7">
    <location>
        <begin position="20"/>
        <end position="40"/>
    </location>
</feature>
<feature type="transmembrane region" description="Helical" evidence="7">
    <location>
        <begin position="47"/>
        <end position="68"/>
    </location>
</feature>
<dbReference type="STRING" id="416450.A0A1V6PQU3"/>
<feature type="transmembrane region" description="Helical" evidence="7">
    <location>
        <begin position="107"/>
        <end position="132"/>
    </location>
</feature>
<name>A0A1V6PQU3_9EURO</name>
<evidence type="ECO:0000256" key="5">
    <source>
        <dbReference type="ARBA" id="ARBA00023136"/>
    </source>
</evidence>
<comment type="subcellular location">
    <subcellularLocation>
        <location evidence="1">Membrane</location>
        <topology evidence="1">Multi-pass membrane protein</topology>
    </subcellularLocation>
</comment>
<evidence type="ECO:0000256" key="3">
    <source>
        <dbReference type="ARBA" id="ARBA00022692"/>
    </source>
</evidence>
<accession>A0A1V6PQU3</accession>
<organism evidence="8 9">
    <name type="scientific">Penicillium antarcticum</name>
    <dbReference type="NCBI Taxonomy" id="416450"/>
    <lineage>
        <taxon>Eukaryota</taxon>
        <taxon>Fungi</taxon>
        <taxon>Dikarya</taxon>
        <taxon>Ascomycota</taxon>
        <taxon>Pezizomycotina</taxon>
        <taxon>Eurotiomycetes</taxon>
        <taxon>Eurotiomycetidae</taxon>
        <taxon>Eurotiales</taxon>
        <taxon>Aspergillaceae</taxon>
        <taxon>Penicillium</taxon>
    </lineage>
</organism>
<dbReference type="GO" id="GO:0016020">
    <property type="term" value="C:membrane"/>
    <property type="evidence" value="ECO:0007669"/>
    <property type="project" value="UniProtKB-SubCell"/>
</dbReference>
<sequence length="243" mass="27137">MDGFDVSQAPPEYRAVEPIADLFVLGMGLGWLINYVGMIYQSFKDETYGMAIMPLCCNIAWEVVYSLIYPSKSLMEQGVFIAGLSINIGVMYAAIKFAPKEWSHAPLVMRNLSLIFFLATLGFLTGHLALAAEIGHSLAYSWGAVVCQLLLSVGGLCQLLCRGSTRGASYTLWLSRFLGSSCTVGFASLRWMYWPESFSWLNSPLILWSLALFLTIDGSYGLCYWYVRQYELCLKEAEGRKSK</sequence>
<protein>
    <submittedName>
        <fullName evidence="8">Uncharacterized protein</fullName>
    </submittedName>
</protein>